<sequence length="289" mass="34003">MFKRLHNSFAFRFPVLFYKNWLTFKSSSGLNDKPLASFNYAVLCGKKHFSFLKQELLSVQKRFRKLPFMYVYLDFGFPEKLISDIQLLYPKSKLKIIFAADCIKFHQERGNKQLVEFASKNPMGLKLAAILQTVDLKVPVVYADTDVLWLNDPIDDIEGLLNSSYNIHMQYDYQPGYDFNLIEKAQLLSLYHEPYYCAGLMLINRLNKEQLDTVNNMLPILVEKSGHLSEQTIFAYLQKNIGASGLTPDKYILKYDDQFEIRFRAKKEWIARHYIGPVRHLFWRDAFYN</sequence>
<dbReference type="Proteomes" id="UP001597010">
    <property type="component" value="Unassembled WGS sequence"/>
</dbReference>
<organism evidence="1 2">
    <name type="scientific">Mucilaginibacter litoreus</name>
    <dbReference type="NCBI Taxonomy" id="1048221"/>
    <lineage>
        <taxon>Bacteria</taxon>
        <taxon>Pseudomonadati</taxon>
        <taxon>Bacteroidota</taxon>
        <taxon>Sphingobacteriia</taxon>
        <taxon>Sphingobacteriales</taxon>
        <taxon>Sphingobacteriaceae</taxon>
        <taxon>Mucilaginibacter</taxon>
    </lineage>
</organism>
<dbReference type="InterPro" id="IPR029044">
    <property type="entry name" value="Nucleotide-diphossugar_trans"/>
</dbReference>
<dbReference type="RefSeq" id="WP_377111536.1">
    <property type="nucleotide sequence ID" value="NZ_JBHTHZ010000002.1"/>
</dbReference>
<reference evidence="2" key="1">
    <citation type="journal article" date="2019" name="Int. J. Syst. Evol. Microbiol.">
        <title>The Global Catalogue of Microorganisms (GCM) 10K type strain sequencing project: providing services to taxonomists for standard genome sequencing and annotation.</title>
        <authorList>
            <consortium name="The Broad Institute Genomics Platform"/>
            <consortium name="The Broad Institute Genome Sequencing Center for Infectious Disease"/>
            <person name="Wu L."/>
            <person name="Ma J."/>
        </authorList>
    </citation>
    <scope>NUCLEOTIDE SEQUENCE [LARGE SCALE GENOMIC DNA]</scope>
    <source>
        <strain evidence="2">CCUG 61484</strain>
    </source>
</reference>
<evidence type="ECO:0000313" key="1">
    <source>
        <dbReference type="EMBL" id="MFD0792758.1"/>
    </source>
</evidence>
<dbReference type="Gene3D" id="3.90.550.10">
    <property type="entry name" value="Spore Coat Polysaccharide Biosynthesis Protein SpsA, Chain A"/>
    <property type="match status" value="1"/>
</dbReference>
<keyword evidence="2" id="KW-1185">Reference proteome</keyword>
<gene>
    <name evidence="1" type="ORF">ACFQZX_03975</name>
</gene>
<proteinExistence type="predicted"/>
<dbReference type="SUPFAM" id="SSF53448">
    <property type="entry name" value="Nucleotide-diphospho-sugar transferases"/>
    <property type="match status" value="1"/>
</dbReference>
<dbReference type="EMBL" id="JBHTHZ010000002">
    <property type="protein sequence ID" value="MFD0792758.1"/>
    <property type="molecule type" value="Genomic_DNA"/>
</dbReference>
<evidence type="ECO:0008006" key="3">
    <source>
        <dbReference type="Google" id="ProtNLM"/>
    </source>
</evidence>
<protein>
    <recommendedName>
        <fullName evidence="3">Nucleotide-diphospho-sugar transferase domain-containing protein</fullName>
    </recommendedName>
</protein>
<name>A0ABW3AP21_9SPHI</name>
<accession>A0ABW3AP21</accession>
<comment type="caution">
    <text evidence="1">The sequence shown here is derived from an EMBL/GenBank/DDBJ whole genome shotgun (WGS) entry which is preliminary data.</text>
</comment>
<evidence type="ECO:0000313" key="2">
    <source>
        <dbReference type="Proteomes" id="UP001597010"/>
    </source>
</evidence>